<dbReference type="STRING" id="291331.XOO1301"/>
<reference evidence="2 3" key="1">
    <citation type="journal article" date="2005" name="Nucleic Acids Res.">
        <title>The genome sequence of Xanthomonas oryzae pathovar oryzae KACC10331, the bacterial blight pathogen of rice.</title>
        <authorList>
            <person name="Lee B.M."/>
            <person name="Park Y.J."/>
            <person name="Park D.S."/>
            <person name="Kang H.W."/>
            <person name="Kim J.G."/>
            <person name="Song E.S."/>
            <person name="Park I.C."/>
            <person name="Yoon U.H."/>
            <person name="Hahn J.H."/>
            <person name="Koo B.S."/>
            <person name="Lee G.B."/>
            <person name="Kim H."/>
            <person name="Park H.S."/>
            <person name="Yoon K.O."/>
            <person name="Kim J.H."/>
            <person name="Jung C.H."/>
            <person name="Koh N.H."/>
            <person name="Seo J.S."/>
            <person name="Go S.J."/>
        </authorList>
    </citation>
    <scope>NUCLEOTIDE SEQUENCE [LARGE SCALE GENOMIC DNA]</scope>
    <source>
        <strain evidence="3">KACC10331 / KXO85</strain>
    </source>
</reference>
<gene>
    <name evidence="2" type="ordered locus">XOO1301</name>
</gene>
<evidence type="ECO:0000256" key="1">
    <source>
        <dbReference type="SAM" id="MobiDB-lite"/>
    </source>
</evidence>
<protein>
    <submittedName>
        <fullName evidence="2">Uncharacterized protein</fullName>
    </submittedName>
</protein>
<name>Q5H3B6_XANOR</name>
<feature type="compositionally biased region" description="Basic and acidic residues" evidence="1">
    <location>
        <begin position="379"/>
        <end position="388"/>
    </location>
</feature>
<evidence type="ECO:0000313" key="3">
    <source>
        <dbReference type="Proteomes" id="UP000006735"/>
    </source>
</evidence>
<feature type="region of interest" description="Disordered" evidence="1">
    <location>
        <begin position="296"/>
        <end position="392"/>
    </location>
</feature>
<sequence length="414" mass="44623">MRSRRRHEGVDLCRRIRRAHAPADRAYAQAATVGRRHAVDRMASAQVGGAGRGRGGDQHLVAGGAISAGVGRWQRVRSSSDLFLRRCDAAGNRWRYVACAAAIGRCAIFVGQWRYLDRFRFCPSVARPRRAGTAGAGGSTQLRNARGLCAGCGWQRARRSARVADLFGYRHVSTCAAARLAIGHWPVAGAALYGTAVCVGADPARADDSTLDQWHPPLWTLDRCRHAAAAGGAGCSVAARRQLIATSHTDNLDGSLPAYRRQDLPRHGRRHGACMDVVAACPATVSGQGSCRTSAHQQRYDLRSSSTRRRKGTVMRRLAASDSRSRRSSKATSLASSRSPCVSSQSIAASSMARPRRCARSRSTAARAASSSTGKPIRMHCDSRERRSGNTKASPLGIWRAVYSRVMPAARARL</sequence>
<accession>Q5H3B6</accession>
<keyword evidence="3" id="KW-1185">Reference proteome</keyword>
<dbReference type="Proteomes" id="UP000006735">
    <property type="component" value="Chromosome"/>
</dbReference>
<dbReference type="EMBL" id="AE013598">
    <property type="protein sequence ID" value="AAW74555.1"/>
    <property type="molecule type" value="Genomic_DNA"/>
</dbReference>
<evidence type="ECO:0000313" key="2">
    <source>
        <dbReference type="EMBL" id="AAW74555.1"/>
    </source>
</evidence>
<dbReference type="HOGENOM" id="CLU_663835_0_0_6"/>
<organism evidence="2 3">
    <name type="scientific">Xanthomonas oryzae pv. oryzae (strain KACC10331 / KXO85)</name>
    <dbReference type="NCBI Taxonomy" id="291331"/>
    <lineage>
        <taxon>Bacteria</taxon>
        <taxon>Pseudomonadati</taxon>
        <taxon>Pseudomonadota</taxon>
        <taxon>Gammaproteobacteria</taxon>
        <taxon>Lysobacterales</taxon>
        <taxon>Lysobacteraceae</taxon>
        <taxon>Xanthomonas</taxon>
    </lineage>
</organism>
<dbReference type="KEGG" id="xoo:XOO1301"/>
<dbReference type="AlphaFoldDB" id="Q5H3B6"/>
<proteinExistence type="predicted"/>
<feature type="compositionally biased region" description="Low complexity" evidence="1">
    <location>
        <begin position="361"/>
        <end position="372"/>
    </location>
</feature>
<feature type="compositionally biased region" description="Low complexity" evidence="1">
    <location>
        <begin position="330"/>
        <end position="339"/>
    </location>
</feature>